<feature type="region of interest" description="Disordered" evidence="1">
    <location>
        <begin position="57"/>
        <end position="76"/>
    </location>
</feature>
<evidence type="ECO:0000313" key="3">
    <source>
        <dbReference type="Proteomes" id="UP000032266"/>
    </source>
</evidence>
<evidence type="ECO:0000256" key="1">
    <source>
        <dbReference type="SAM" id="MobiDB-lite"/>
    </source>
</evidence>
<protein>
    <submittedName>
        <fullName evidence="2">Uncharacterized protein</fullName>
    </submittedName>
</protein>
<reference evidence="2 3" key="1">
    <citation type="submission" date="2014-01" db="EMBL/GenBank/DDBJ databases">
        <title>Full genme sequencing of cellulolytic bacterium Gynuella sunshinyii YC6258T gen. nov., sp. nov.</title>
        <authorList>
            <person name="Khan H."/>
            <person name="Chung E.J."/>
            <person name="Chung Y.R."/>
        </authorList>
    </citation>
    <scope>NUCLEOTIDE SEQUENCE [LARGE SCALE GENOMIC DNA]</scope>
    <source>
        <strain evidence="2 3">YC6258</strain>
    </source>
</reference>
<dbReference type="KEGG" id="gsn:YC6258_05502"/>
<dbReference type="HOGENOM" id="CLU_1553122_0_0_6"/>
<evidence type="ECO:0000313" key="2">
    <source>
        <dbReference type="EMBL" id="AJQ97530.1"/>
    </source>
</evidence>
<organism evidence="2 3">
    <name type="scientific">Gynuella sunshinyii YC6258</name>
    <dbReference type="NCBI Taxonomy" id="1445510"/>
    <lineage>
        <taxon>Bacteria</taxon>
        <taxon>Pseudomonadati</taxon>
        <taxon>Pseudomonadota</taxon>
        <taxon>Gammaproteobacteria</taxon>
        <taxon>Oceanospirillales</taxon>
        <taxon>Saccharospirillaceae</taxon>
        <taxon>Gynuella</taxon>
    </lineage>
</organism>
<proteinExistence type="predicted"/>
<keyword evidence="3" id="KW-1185">Reference proteome</keyword>
<dbReference type="AlphaFoldDB" id="A0A0C5VDY4"/>
<name>A0A0C5VDY4_9GAMM</name>
<dbReference type="RefSeq" id="WP_044619250.1">
    <property type="nucleotide sequence ID" value="NZ_CP007142.1"/>
</dbReference>
<accession>A0A0C5VDY4</accession>
<dbReference type="EMBL" id="CP007142">
    <property type="protein sequence ID" value="AJQ97530.1"/>
    <property type="molecule type" value="Genomic_DNA"/>
</dbReference>
<gene>
    <name evidence="2" type="ORF">YC6258_05502</name>
</gene>
<sequence>MSAWDKPLEMAPEVAKKVKTLAEVKAEAETYAQTFADQQRTKRAGAIKDALLPFVQGKQDSGHRDKSGKMNLTEDTVPALQRRYSIATLDAFEKLMPKNSHMLRGHENDITGKPGFKGNTRGPYLNAVFDPSKTSTRPGINAHLKIGESQHHSNYVNAYSNYMVKNAPKETS</sequence>
<dbReference type="Proteomes" id="UP000032266">
    <property type="component" value="Chromosome"/>
</dbReference>